<sequence length="112" mass="11821">MTEARHVTVTDAPARSAFVATLDDGTLAGAAYYERRGGVVIFTHTEVDPAFEGQGVGSRLAADALGLVREAGDVVVPLCPFIRAFMAKHPEHDDLLQTRTDFGTRVAGPGAP</sequence>
<dbReference type="PANTHER" id="PTHR31435">
    <property type="entry name" value="PROTEIN NATD1"/>
    <property type="match status" value="1"/>
</dbReference>
<dbReference type="PROSITE" id="PS51729">
    <property type="entry name" value="GNAT_YJDJ"/>
    <property type="match status" value="1"/>
</dbReference>
<accession>A0A4P6ERG7</accession>
<dbReference type="Pfam" id="PF14542">
    <property type="entry name" value="Acetyltransf_CG"/>
    <property type="match status" value="1"/>
</dbReference>
<dbReference type="AlphaFoldDB" id="A0A4P6ERG7"/>
<dbReference type="Proteomes" id="UP000291758">
    <property type="component" value="Chromosome"/>
</dbReference>
<dbReference type="InterPro" id="IPR031165">
    <property type="entry name" value="GNAT_YJDJ"/>
</dbReference>
<organism evidence="3 4">
    <name type="scientific">Xylanimonas allomyrinae</name>
    <dbReference type="NCBI Taxonomy" id="2509459"/>
    <lineage>
        <taxon>Bacteria</taxon>
        <taxon>Bacillati</taxon>
        <taxon>Actinomycetota</taxon>
        <taxon>Actinomycetes</taxon>
        <taxon>Micrococcales</taxon>
        <taxon>Promicromonosporaceae</taxon>
        <taxon>Xylanimonas</taxon>
    </lineage>
</organism>
<dbReference type="EMBL" id="CP035495">
    <property type="protein sequence ID" value="QAY64099.1"/>
    <property type="molecule type" value="Genomic_DNA"/>
</dbReference>
<dbReference type="RefSeq" id="WP_129205258.1">
    <property type="nucleotide sequence ID" value="NZ_CP035495.1"/>
</dbReference>
<evidence type="ECO:0000259" key="1">
    <source>
        <dbReference type="PROSITE" id="PS51186"/>
    </source>
</evidence>
<evidence type="ECO:0000259" key="2">
    <source>
        <dbReference type="PROSITE" id="PS51729"/>
    </source>
</evidence>
<feature type="domain" description="N-acetyltransferase" evidence="2">
    <location>
        <begin position="10"/>
        <end position="97"/>
    </location>
</feature>
<dbReference type="SUPFAM" id="SSF55729">
    <property type="entry name" value="Acyl-CoA N-acyltransferases (Nat)"/>
    <property type="match status" value="1"/>
</dbReference>
<dbReference type="CDD" id="cd04301">
    <property type="entry name" value="NAT_SF"/>
    <property type="match status" value="1"/>
</dbReference>
<name>A0A4P6ERG7_9MICO</name>
<protein>
    <submittedName>
        <fullName evidence="3">N-acetyltransferase</fullName>
    </submittedName>
</protein>
<evidence type="ECO:0000313" key="4">
    <source>
        <dbReference type="Proteomes" id="UP000291758"/>
    </source>
</evidence>
<dbReference type="PANTHER" id="PTHR31435:SF10">
    <property type="entry name" value="BSR4717 PROTEIN"/>
    <property type="match status" value="1"/>
</dbReference>
<dbReference type="InterPro" id="IPR045057">
    <property type="entry name" value="Gcn5-rel_NAT"/>
</dbReference>
<dbReference type="InterPro" id="IPR000182">
    <property type="entry name" value="GNAT_dom"/>
</dbReference>
<proteinExistence type="predicted"/>
<dbReference type="PROSITE" id="PS51186">
    <property type="entry name" value="GNAT"/>
    <property type="match status" value="1"/>
</dbReference>
<dbReference type="GO" id="GO:0016747">
    <property type="term" value="F:acyltransferase activity, transferring groups other than amino-acyl groups"/>
    <property type="evidence" value="ECO:0007669"/>
    <property type="project" value="InterPro"/>
</dbReference>
<evidence type="ECO:0000313" key="3">
    <source>
        <dbReference type="EMBL" id="QAY64099.1"/>
    </source>
</evidence>
<dbReference type="OrthoDB" id="5405911at2"/>
<reference evidence="3 4" key="1">
    <citation type="submission" date="2019-01" db="EMBL/GenBank/DDBJ databases">
        <title>Genome sequencing of strain 2JSPR-7.</title>
        <authorList>
            <person name="Heo J."/>
            <person name="Kim S.-J."/>
            <person name="Kim J.-S."/>
            <person name="Hong S.-B."/>
            <person name="Kwon S.-W."/>
        </authorList>
    </citation>
    <scope>NUCLEOTIDE SEQUENCE [LARGE SCALE GENOMIC DNA]</scope>
    <source>
        <strain evidence="3 4">2JSPR-7</strain>
    </source>
</reference>
<feature type="domain" description="N-acetyltransferase" evidence="1">
    <location>
        <begin position="1"/>
        <end position="112"/>
    </location>
</feature>
<gene>
    <name evidence="3" type="ORF">ET495_13695</name>
</gene>
<dbReference type="Gene3D" id="3.40.630.30">
    <property type="match status" value="1"/>
</dbReference>
<dbReference type="InterPro" id="IPR016181">
    <property type="entry name" value="Acyl_CoA_acyltransferase"/>
</dbReference>
<dbReference type="KEGG" id="xyl:ET495_13695"/>
<keyword evidence="4" id="KW-1185">Reference proteome</keyword>
<keyword evidence="3" id="KW-0808">Transferase</keyword>